<evidence type="ECO:0000313" key="3">
    <source>
        <dbReference type="Proteomes" id="UP001437256"/>
    </source>
</evidence>
<proteinExistence type="predicted"/>
<sequence>MRGKPRFELQKDLKLVKESLRDSVLGPGVFVSAPSTTTDDPFMNYINYTRHPASAVNVHLVEVGRSERLGGQENGAKELPVEPQEQIYHGSGVISASEDTNPIHALEPNRLKEDVSLSSVTSKTTGSDTTDAPEEGAGSPNRVAGGKAEPEGPVFNRKPAEKEI</sequence>
<comment type="caution">
    <text evidence="2">The sequence shown here is derived from an EMBL/GenBank/DDBJ whole genome shotgun (WGS) entry which is preliminary data.</text>
</comment>
<gene>
    <name evidence="2" type="ORF">AAF712_015022</name>
</gene>
<dbReference type="Proteomes" id="UP001437256">
    <property type="component" value="Unassembled WGS sequence"/>
</dbReference>
<name>A0ABR2Z9F0_9AGAR</name>
<organism evidence="2 3">
    <name type="scientific">Marasmius tenuissimus</name>
    <dbReference type="NCBI Taxonomy" id="585030"/>
    <lineage>
        <taxon>Eukaryota</taxon>
        <taxon>Fungi</taxon>
        <taxon>Dikarya</taxon>
        <taxon>Basidiomycota</taxon>
        <taxon>Agaricomycotina</taxon>
        <taxon>Agaricomycetes</taxon>
        <taxon>Agaricomycetidae</taxon>
        <taxon>Agaricales</taxon>
        <taxon>Marasmiineae</taxon>
        <taxon>Marasmiaceae</taxon>
        <taxon>Marasmius</taxon>
    </lineage>
</organism>
<dbReference type="EMBL" id="JBBXMP010000334">
    <property type="protein sequence ID" value="KAL0058305.1"/>
    <property type="molecule type" value="Genomic_DNA"/>
</dbReference>
<accession>A0ABR2Z9F0</accession>
<feature type="region of interest" description="Disordered" evidence="1">
    <location>
        <begin position="94"/>
        <end position="164"/>
    </location>
</feature>
<reference evidence="2 3" key="1">
    <citation type="submission" date="2024-05" db="EMBL/GenBank/DDBJ databases">
        <title>A draft genome resource for the thread blight pathogen Marasmius tenuissimus strain MS-2.</title>
        <authorList>
            <person name="Yulfo-Soto G.E."/>
            <person name="Baruah I.K."/>
            <person name="Amoako-Attah I."/>
            <person name="Bukari Y."/>
            <person name="Meinhardt L.W."/>
            <person name="Bailey B.A."/>
            <person name="Cohen S.P."/>
        </authorList>
    </citation>
    <scope>NUCLEOTIDE SEQUENCE [LARGE SCALE GENOMIC DNA]</scope>
    <source>
        <strain evidence="2 3">MS-2</strain>
    </source>
</reference>
<keyword evidence="3" id="KW-1185">Reference proteome</keyword>
<feature type="compositionally biased region" description="Polar residues" evidence="1">
    <location>
        <begin position="116"/>
        <end position="130"/>
    </location>
</feature>
<evidence type="ECO:0000313" key="2">
    <source>
        <dbReference type="EMBL" id="KAL0058305.1"/>
    </source>
</evidence>
<evidence type="ECO:0000256" key="1">
    <source>
        <dbReference type="SAM" id="MobiDB-lite"/>
    </source>
</evidence>
<protein>
    <submittedName>
        <fullName evidence="2">Uncharacterized protein</fullName>
    </submittedName>
</protein>